<feature type="compositionally biased region" description="Low complexity" evidence="1">
    <location>
        <begin position="81"/>
        <end position="101"/>
    </location>
</feature>
<sequence>MRPIGLLLCVSACTLDNPAFFVTDTEVGSASGNTSGDPTRPTSTTSAATSATSDPTSTSATTDQATTDQATTANVSDSDVTTDPSAGSTTTTDATTSTTDPQPMTASTTDSSGIDTDPVPCGFIDFIGPQLPLQVLPGNVQPSTGECMGWAGKEYAGKLEVIPGSVKIHEDEDCPSINLPDDGFAFPMSLAATPVGDDQCVKLRFSVHPDADKCTVSAFAVTQGAPVLVGSFGRSMFGPEVPFQLGFHPTGVCGACNGCCGPAPDPDVYTFEVPNHSVPEGQKLELDVNGKAHLFHNLRSHIHGPDCQNEELTVSEWQHFDWVTIRLE</sequence>
<feature type="compositionally biased region" description="Low complexity" evidence="1">
    <location>
        <begin position="41"/>
        <end position="73"/>
    </location>
</feature>
<protein>
    <submittedName>
        <fullName evidence="2">Uncharacterized protein</fullName>
    </submittedName>
</protein>
<dbReference type="Proteomes" id="UP000199400">
    <property type="component" value="Unassembled WGS sequence"/>
</dbReference>
<feature type="compositionally biased region" description="Polar residues" evidence="1">
    <location>
        <begin position="28"/>
        <end position="37"/>
    </location>
</feature>
<evidence type="ECO:0000256" key="1">
    <source>
        <dbReference type="SAM" id="MobiDB-lite"/>
    </source>
</evidence>
<accession>A0A1I2HRF6</accession>
<evidence type="ECO:0000313" key="2">
    <source>
        <dbReference type="EMBL" id="SFF31963.1"/>
    </source>
</evidence>
<dbReference type="RefSeq" id="WP_096327656.1">
    <property type="nucleotide sequence ID" value="NZ_FOMX01000046.1"/>
</dbReference>
<feature type="compositionally biased region" description="Polar residues" evidence="1">
    <location>
        <begin position="102"/>
        <end position="114"/>
    </location>
</feature>
<reference evidence="3" key="1">
    <citation type="submission" date="2016-10" db="EMBL/GenBank/DDBJ databases">
        <authorList>
            <person name="Varghese N."/>
            <person name="Submissions S."/>
        </authorList>
    </citation>
    <scope>NUCLEOTIDE SEQUENCE [LARGE SCALE GENOMIC DNA]</scope>
    <source>
        <strain evidence="3">ATCC 25963</strain>
    </source>
</reference>
<dbReference type="EMBL" id="FOMX01000046">
    <property type="protein sequence ID" value="SFF31963.1"/>
    <property type="molecule type" value="Genomic_DNA"/>
</dbReference>
<feature type="region of interest" description="Disordered" evidence="1">
    <location>
        <begin position="28"/>
        <end position="116"/>
    </location>
</feature>
<proteinExistence type="predicted"/>
<dbReference type="AlphaFoldDB" id="A0A1I2HRF6"/>
<evidence type="ECO:0000313" key="3">
    <source>
        <dbReference type="Proteomes" id="UP000199400"/>
    </source>
</evidence>
<gene>
    <name evidence="2" type="ORF">SAMN02745121_08118</name>
</gene>
<keyword evidence="3" id="KW-1185">Reference proteome</keyword>
<name>A0A1I2HRF6_9BACT</name>
<organism evidence="2 3">
    <name type="scientific">Nannocystis exedens</name>
    <dbReference type="NCBI Taxonomy" id="54"/>
    <lineage>
        <taxon>Bacteria</taxon>
        <taxon>Pseudomonadati</taxon>
        <taxon>Myxococcota</taxon>
        <taxon>Polyangia</taxon>
        <taxon>Nannocystales</taxon>
        <taxon>Nannocystaceae</taxon>
        <taxon>Nannocystis</taxon>
    </lineage>
</organism>